<proteinExistence type="predicted"/>
<evidence type="ECO:0000259" key="1">
    <source>
        <dbReference type="PROSITE" id="PS51644"/>
    </source>
</evidence>
<name>A0A8C4Q7T7_EPTBU</name>
<dbReference type="Ensembl" id="ENSEBUT00000011841.1">
    <property type="protein sequence ID" value="ENSEBUP00000011275.1"/>
    <property type="gene ID" value="ENSEBUG00000007236.1"/>
</dbReference>
<dbReference type="PROSITE" id="PS51644">
    <property type="entry name" value="HTH_OST"/>
    <property type="match status" value="2"/>
</dbReference>
<reference evidence="2" key="1">
    <citation type="submission" date="2025-08" db="UniProtKB">
        <authorList>
            <consortium name="Ensembl"/>
        </authorList>
    </citation>
    <scope>IDENTIFICATION</scope>
</reference>
<feature type="domain" description="HTH OST-type" evidence="1">
    <location>
        <begin position="39"/>
        <end position="117"/>
    </location>
</feature>
<dbReference type="PANTHER" id="PTHR46704">
    <property type="entry name" value="CXC DOMAIN-CONTAINING PROTEIN-RELATED"/>
    <property type="match status" value="1"/>
</dbReference>
<dbReference type="InterPro" id="IPR029060">
    <property type="entry name" value="PIN-like_dom_sf"/>
</dbReference>
<reference evidence="2" key="2">
    <citation type="submission" date="2025-09" db="UniProtKB">
        <authorList>
            <consortium name="Ensembl"/>
        </authorList>
    </citation>
    <scope>IDENTIFICATION</scope>
</reference>
<dbReference type="Gene3D" id="3.30.420.610">
    <property type="entry name" value="LOTUS domain-like"/>
    <property type="match status" value="3"/>
</dbReference>
<feature type="domain" description="HTH OST-type" evidence="1">
    <location>
        <begin position="181"/>
        <end position="254"/>
    </location>
</feature>
<dbReference type="Proteomes" id="UP000694388">
    <property type="component" value="Unplaced"/>
</dbReference>
<evidence type="ECO:0000313" key="2">
    <source>
        <dbReference type="Ensembl" id="ENSEBUP00000011275.1"/>
    </source>
</evidence>
<dbReference type="AlphaFoldDB" id="A0A8C4Q7T7"/>
<dbReference type="CDD" id="cd08824">
    <property type="entry name" value="LOTUS"/>
    <property type="match status" value="1"/>
</dbReference>
<dbReference type="InterPro" id="IPR041966">
    <property type="entry name" value="LOTUS-like"/>
</dbReference>
<dbReference type="Pfam" id="PF12872">
    <property type="entry name" value="OST-HTH"/>
    <property type="match status" value="3"/>
</dbReference>
<dbReference type="SUPFAM" id="SSF88723">
    <property type="entry name" value="PIN domain-like"/>
    <property type="match status" value="1"/>
</dbReference>
<keyword evidence="3" id="KW-1185">Reference proteome</keyword>
<evidence type="ECO:0000313" key="3">
    <source>
        <dbReference type="Proteomes" id="UP000694388"/>
    </source>
</evidence>
<dbReference type="InterPro" id="IPR025605">
    <property type="entry name" value="OST-HTH/LOTUS_dom"/>
</dbReference>
<organism evidence="2 3">
    <name type="scientific">Eptatretus burgeri</name>
    <name type="common">Inshore hagfish</name>
    <dbReference type="NCBI Taxonomy" id="7764"/>
    <lineage>
        <taxon>Eukaryota</taxon>
        <taxon>Metazoa</taxon>
        <taxon>Chordata</taxon>
        <taxon>Craniata</taxon>
        <taxon>Vertebrata</taxon>
        <taxon>Cyclostomata</taxon>
        <taxon>Myxini</taxon>
        <taxon>Myxiniformes</taxon>
        <taxon>Myxinidae</taxon>
        <taxon>Eptatretinae</taxon>
        <taxon>Eptatretus</taxon>
    </lineage>
</organism>
<accession>A0A8C4Q7T7</accession>
<sequence length="727" mass="81956">MNIHLKNIFQDEQSSNKKRHQEAQKEMASAFSYGYDDDSLEDQKENLLDLIDSYPHGIALKCIHAAYGSKYEEDLQVRKYGYDSVRQFIESLSDDLGICEVGGEVFVKGKAVQNQKKNLLKLIESTSGCMPLKSIHGAYGSMYGENLAVRKHGYDSVQDFIERMSDDFLIDDGQVFVKAGLIEQKKRKLFAMVQRHPNGIPLHLLSSKFWEMYKEELGIKKLGFSSARDFIENMNNELCIIDQESQLVMTKLCEIERRQKVLGKNIIRDRCQIINPALLFQRCLVLWKTGNLSLEDVMSYELSTFPPALFEAKEIFRKADKSQLAHAVAEFSSKQSNKTVMDSIPLTEHYVLDGGSLVHRLPWKMGDSYGAIARSYGNFTKRHYGKATVVFDGYSEGPSIKDNTHQRRGQNTYPIVCFDAKTEFVGRKDDFLSRSCNKQGLIDLVTEELQKKGCTVINASGDADVDIVKAAIKSSQHQSTTLIGEDTDLLILLLYYCETNNRGLYFRSDKSTVPTVYDVSEMKQVLGSAMCSQLLFIHAFTGCDTTSCIFRVGKKSAFQKLANGESTIQTCANAFLLPKQANNVIEDHGSKAMAVMFGGKSTDSLASLRYNLLMKIVSAKSFVTPDDLPPTESSTKYHCLRVYYQIMVWIGKESDMNAVDWGWKLKHNRFVPVMTKKTAAPESLLQMVYCNCTTACRTPQCSCRQYGLPCMPACGPCQFENCENPHN</sequence>
<dbReference type="PANTHER" id="PTHR46704:SF1">
    <property type="entry name" value="TELOMERE LENGTH REGULATION PROTEIN TEL2 HOMOLOG"/>
    <property type="match status" value="1"/>
</dbReference>
<protein>
    <recommendedName>
        <fullName evidence="1">HTH OST-type domain-containing protein</fullName>
    </recommendedName>
</protein>